<dbReference type="NCBIfam" id="TIGR01891">
    <property type="entry name" value="amidohydrolases"/>
    <property type="match status" value="1"/>
</dbReference>
<feature type="binding site" evidence="3">
    <location>
        <position position="103"/>
    </location>
    <ligand>
        <name>Mn(2+)</name>
        <dbReference type="ChEBI" id="CHEBI:29035"/>
        <label>2</label>
    </ligand>
</feature>
<dbReference type="PANTHER" id="PTHR11014">
    <property type="entry name" value="PEPTIDASE M20 FAMILY MEMBER"/>
    <property type="match status" value="1"/>
</dbReference>
<comment type="cofactor">
    <cofactor evidence="3">
        <name>Mn(2+)</name>
        <dbReference type="ChEBI" id="CHEBI:29035"/>
    </cofactor>
    <text evidence="3">The Mn(2+) ion enhances activity.</text>
</comment>
<dbReference type="InterPro" id="IPR002933">
    <property type="entry name" value="Peptidase_M20"/>
</dbReference>
<dbReference type="EMBL" id="FUWM01000004">
    <property type="protein sequence ID" value="SJZ34385.1"/>
    <property type="molecule type" value="Genomic_DNA"/>
</dbReference>
<feature type="binding site" evidence="3">
    <location>
        <position position="163"/>
    </location>
    <ligand>
        <name>Mn(2+)</name>
        <dbReference type="ChEBI" id="CHEBI:29035"/>
        <label>2</label>
    </ligand>
</feature>
<dbReference type="GO" id="GO:0016787">
    <property type="term" value="F:hydrolase activity"/>
    <property type="evidence" value="ECO:0007669"/>
    <property type="project" value="UniProtKB-KW"/>
</dbReference>
<dbReference type="GO" id="GO:0046872">
    <property type="term" value="F:metal ion binding"/>
    <property type="evidence" value="ECO:0007669"/>
    <property type="project" value="UniProtKB-KW"/>
</dbReference>
<feature type="domain" description="Peptidase M20 dimerisation" evidence="4">
    <location>
        <begin position="191"/>
        <end position="278"/>
    </location>
</feature>
<feature type="binding site" evidence="3">
    <location>
        <position position="139"/>
    </location>
    <ligand>
        <name>Mn(2+)</name>
        <dbReference type="ChEBI" id="CHEBI:29035"/>
        <label>2</label>
    </ligand>
</feature>
<dbReference type="Gene3D" id="3.30.70.360">
    <property type="match status" value="1"/>
</dbReference>
<keyword evidence="2 5" id="KW-0378">Hydrolase</keyword>
<dbReference type="SUPFAM" id="SSF55031">
    <property type="entry name" value="Bacterial exopeptidase dimerisation domain"/>
    <property type="match status" value="1"/>
</dbReference>
<evidence type="ECO:0000313" key="5">
    <source>
        <dbReference type="EMBL" id="SJZ34385.1"/>
    </source>
</evidence>
<dbReference type="InterPro" id="IPR011650">
    <property type="entry name" value="Peptidase_M20_dimer"/>
</dbReference>
<keyword evidence="3" id="KW-0479">Metal-binding</keyword>
<name>A0A1T4JWD5_9FIRM</name>
<evidence type="ECO:0000259" key="4">
    <source>
        <dbReference type="Pfam" id="PF07687"/>
    </source>
</evidence>
<dbReference type="SUPFAM" id="SSF53187">
    <property type="entry name" value="Zn-dependent exopeptidases"/>
    <property type="match status" value="1"/>
</dbReference>
<protein>
    <submittedName>
        <fullName evidence="5">Amidohydrolase</fullName>
    </submittedName>
</protein>
<organism evidence="5 6">
    <name type="scientific">Selenihalanaerobacter shriftii</name>
    <dbReference type="NCBI Taxonomy" id="142842"/>
    <lineage>
        <taxon>Bacteria</taxon>
        <taxon>Bacillati</taxon>
        <taxon>Bacillota</taxon>
        <taxon>Clostridia</taxon>
        <taxon>Halanaerobiales</taxon>
        <taxon>Halobacteroidaceae</taxon>
        <taxon>Selenihalanaerobacter</taxon>
    </lineage>
</organism>
<keyword evidence="3" id="KW-0464">Manganese</keyword>
<dbReference type="Proteomes" id="UP000190625">
    <property type="component" value="Unassembled WGS sequence"/>
</dbReference>
<reference evidence="6" key="1">
    <citation type="submission" date="2017-02" db="EMBL/GenBank/DDBJ databases">
        <authorList>
            <person name="Varghese N."/>
            <person name="Submissions S."/>
        </authorList>
    </citation>
    <scope>NUCLEOTIDE SEQUENCE [LARGE SCALE GENOMIC DNA]</scope>
    <source>
        <strain evidence="6">ATCC BAA-73</strain>
    </source>
</reference>
<dbReference type="PIRSF" id="PIRSF005962">
    <property type="entry name" value="Pept_M20D_amidohydro"/>
    <property type="match status" value="1"/>
</dbReference>
<dbReference type="RefSeq" id="WP_078808989.1">
    <property type="nucleotide sequence ID" value="NZ_FUWM01000004.1"/>
</dbReference>
<comment type="similarity">
    <text evidence="1">Belongs to the peptidase M20 family.</text>
</comment>
<dbReference type="Pfam" id="PF01546">
    <property type="entry name" value="Peptidase_M20"/>
    <property type="match status" value="1"/>
</dbReference>
<dbReference type="InterPro" id="IPR017439">
    <property type="entry name" value="Amidohydrolase"/>
</dbReference>
<evidence type="ECO:0000256" key="2">
    <source>
        <dbReference type="ARBA" id="ARBA00022801"/>
    </source>
</evidence>
<dbReference type="InterPro" id="IPR036264">
    <property type="entry name" value="Bact_exopeptidase_dim_dom"/>
</dbReference>
<sequence>MNDKIQSAINNLENDLIIWRRAIHQEPELGFEEYKTAVKIINVLRETNLELRTEVAKTGVIADLHISDNLPTIALRADMDALPIQEQNDTDYASQIEGVMHACGHDGHVAMLLGAAVVLDQFRELLRTNVRFIFQPAEEGPGGALPMIQAGVLEGVDSIFGLHLNTNSPTGTIDIKSGPFAAAADQIDLLVIGEGGHGAAPHQTVDAIVVASEIVTSLQTIVSRKLDPQDAAVISLGKIEGGYRHNVIADRVRLKGTVRTTDPKLREELPSQIEQIIKGITISHGADYNLDYEFGYPVLINNRSASNKLEDIFGLIPGIEKIKRVDKTSMGAEDFAYYCQQVPGVFYRLGAGKFPDRAYPGHNPKFDFDEAALKLGVITFIEIILNYYSNKGEDISI</sequence>
<dbReference type="STRING" id="142842.SAMN02745118_00466"/>
<accession>A0A1T4JWD5</accession>
<dbReference type="PANTHER" id="PTHR11014:SF63">
    <property type="entry name" value="METALLOPEPTIDASE, PUTATIVE (AFU_ORTHOLOGUE AFUA_6G09600)-RELATED"/>
    <property type="match status" value="1"/>
</dbReference>
<gene>
    <name evidence="5" type="ORF">SAMN02745118_00466</name>
</gene>
<proteinExistence type="inferred from homology"/>
<dbReference type="Pfam" id="PF07687">
    <property type="entry name" value="M20_dimer"/>
    <property type="match status" value="1"/>
</dbReference>
<keyword evidence="6" id="KW-1185">Reference proteome</keyword>
<dbReference type="FunFam" id="3.30.70.360:FF:000014">
    <property type="entry name" value="N-acyl-L-amino acid amidohydrolase"/>
    <property type="match status" value="1"/>
</dbReference>
<dbReference type="AlphaFoldDB" id="A0A1T4JWD5"/>
<dbReference type="Gene3D" id="3.40.630.10">
    <property type="entry name" value="Zn peptidases"/>
    <property type="match status" value="1"/>
</dbReference>
<evidence type="ECO:0000256" key="3">
    <source>
        <dbReference type="PIRSR" id="PIRSR005962-1"/>
    </source>
</evidence>
<evidence type="ECO:0000313" key="6">
    <source>
        <dbReference type="Proteomes" id="UP000190625"/>
    </source>
</evidence>
<dbReference type="OrthoDB" id="9776731at2"/>
<evidence type="ECO:0000256" key="1">
    <source>
        <dbReference type="ARBA" id="ARBA00006153"/>
    </source>
</evidence>
<feature type="binding site" evidence="3">
    <location>
        <position position="105"/>
    </location>
    <ligand>
        <name>Mn(2+)</name>
        <dbReference type="ChEBI" id="CHEBI:29035"/>
        <label>2</label>
    </ligand>
</feature>
<feature type="binding site" evidence="3">
    <location>
        <position position="362"/>
    </location>
    <ligand>
        <name>Mn(2+)</name>
        <dbReference type="ChEBI" id="CHEBI:29035"/>
        <label>2</label>
    </ligand>
</feature>